<evidence type="ECO:0000313" key="1">
    <source>
        <dbReference type="Proteomes" id="UP000095283"/>
    </source>
</evidence>
<accession>A0A1I7WS90</accession>
<dbReference type="AlphaFoldDB" id="A0A1I7WS90"/>
<reference evidence="2" key="1">
    <citation type="submission" date="2016-11" db="UniProtKB">
        <authorList>
            <consortium name="WormBaseParasite"/>
        </authorList>
    </citation>
    <scope>IDENTIFICATION</scope>
</reference>
<evidence type="ECO:0000313" key="2">
    <source>
        <dbReference type="WBParaSite" id="Hba_08053"/>
    </source>
</evidence>
<dbReference type="WBParaSite" id="Hba_08053">
    <property type="protein sequence ID" value="Hba_08053"/>
    <property type="gene ID" value="Hba_08053"/>
</dbReference>
<dbReference type="Proteomes" id="UP000095283">
    <property type="component" value="Unplaced"/>
</dbReference>
<protein>
    <submittedName>
        <fullName evidence="2">Aa_trans domain-containing protein</fullName>
    </submittedName>
</protein>
<sequence>MSCSPFRDQLDNSDNVFLKMPHIFKPLQTISAAATVVFALGVQDVLMNSLTNGGVAWNVVVCLFVFLHEPIRHPHPLDQSVLQLHDDKRWDFDGIIN</sequence>
<keyword evidence="1" id="KW-1185">Reference proteome</keyword>
<proteinExistence type="predicted"/>
<organism evidence="1 2">
    <name type="scientific">Heterorhabditis bacteriophora</name>
    <name type="common">Entomopathogenic nematode worm</name>
    <dbReference type="NCBI Taxonomy" id="37862"/>
    <lineage>
        <taxon>Eukaryota</taxon>
        <taxon>Metazoa</taxon>
        <taxon>Ecdysozoa</taxon>
        <taxon>Nematoda</taxon>
        <taxon>Chromadorea</taxon>
        <taxon>Rhabditida</taxon>
        <taxon>Rhabditina</taxon>
        <taxon>Rhabditomorpha</taxon>
        <taxon>Strongyloidea</taxon>
        <taxon>Heterorhabditidae</taxon>
        <taxon>Heterorhabditis</taxon>
    </lineage>
</organism>
<name>A0A1I7WS90_HETBA</name>